<reference evidence="2 3" key="1">
    <citation type="submission" date="2023-03" db="EMBL/GenBank/DDBJ databases">
        <title>High recombination rates correlate with genetic variation in Cardiocondyla obscurior ants.</title>
        <authorList>
            <person name="Errbii M."/>
        </authorList>
    </citation>
    <scope>NUCLEOTIDE SEQUENCE [LARGE SCALE GENOMIC DNA]</scope>
    <source>
        <strain evidence="2">Alpha-2009</strain>
        <tissue evidence="2">Whole body</tissue>
    </source>
</reference>
<keyword evidence="1" id="KW-0472">Membrane</keyword>
<evidence type="ECO:0000313" key="2">
    <source>
        <dbReference type="EMBL" id="KAL0110159.1"/>
    </source>
</evidence>
<proteinExistence type="predicted"/>
<evidence type="ECO:0000313" key="3">
    <source>
        <dbReference type="Proteomes" id="UP001430953"/>
    </source>
</evidence>
<keyword evidence="1" id="KW-0812">Transmembrane</keyword>
<keyword evidence="3" id="KW-1185">Reference proteome</keyword>
<keyword evidence="1" id="KW-1133">Transmembrane helix</keyword>
<feature type="transmembrane region" description="Helical" evidence="1">
    <location>
        <begin position="6"/>
        <end position="30"/>
    </location>
</feature>
<gene>
    <name evidence="2" type="ORF">PUN28_013657</name>
</gene>
<dbReference type="AlphaFoldDB" id="A0AAW2F6H5"/>
<dbReference type="EMBL" id="JADYXP020000014">
    <property type="protein sequence ID" value="KAL0110159.1"/>
    <property type="molecule type" value="Genomic_DNA"/>
</dbReference>
<comment type="caution">
    <text evidence="2">The sequence shown here is derived from an EMBL/GenBank/DDBJ whole genome shotgun (WGS) entry which is preliminary data.</text>
</comment>
<dbReference type="Proteomes" id="UP001430953">
    <property type="component" value="Unassembled WGS sequence"/>
</dbReference>
<accession>A0AAW2F6H5</accession>
<sequence>MHTLGAIIYVMYLVFQFYAYGARLLITVSFERTRTYLERKHRPRTKLPDIWAPRGYRNEFTDHRDRKKKEKKEAFRGLRTVITFYIYIHLCNSIIYML</sequence>
<name>A0AAW2F6H5_9HYME</name>
<evidence type="ECO:0000256" key="1">
    <source>
        <dbReference type="SAM" id="Phobius"/>
    </source>
</evidence>
<feature type="transmembrane region" description="Helical" evidence="1">
    <location>
        <begin position="77"/>
        <end position="97"/>
    </location>
</feature>
<protein>
    <submittedName>
        <fullName evidence="2">Uncharacterized protein</fullName>
    </submittedName>
</protein>
<organism evidence="2 3">
    <name type="scientific">Cardiocondyla obscurior</name>
    <dbReference type="NCBI Taxonomy" id="286306"/>
    <lineage>
        <taxon>Eukaryota</taxon>
        <taxon>Metazoa</taxon>
        <taxon>Ecdysozoa</taxon>
        <taxon>Arthropoda</taxon>
        <taxon>Hexapoda</taxon>
        <taxon>Insecta</taxon>
        <taxon>Pterygota</taxon>
        <taxon>Neoptera</taxon>
        <taxon>Endopterygota</taxon>
        <taxon>Hymenoptera</taxon>
        <taxon>Apocrita</taxon>
        <taxon>Aculeata</taxon>
        <taxon>Formicoidea</taxon>
        <taxon>Formicidae</taxon>
        <taxon>Myrmicinae</taxon>
        <taxon>Cardiocondyla</taxon>
    </lineage>
</organism>